<dbReference type="InterPro" id="IPR029052">
    <property type="entry name" value="Metallo-depent_PP-like"/>
</dbReference>
<dbReference type="GO" id="GO:0009166">
    <property type="term" value="P:nucleotide catabolic process"/>
    <property type="evidence" value="ECO:0007669"/>
    <property type="project" value="InterPro"/>
</dbReference>
<dbReference type="EMBL" id="FPAW01000020">
    <property type="protein sequence ID" value="SFU03227.1"/>
    <property type="molecule type" value="Genomic_DNA"/>
</dbReference>
<dbReference type="AlphaFoldDB" id="A0A1I7CUU8"/>
<proteinExistence type="inferred from homology"/>
<protein>
    <submittedName>
        <fullName evidence="5">2',3'-cyclic-nucleotide 2'-phosphodiesterase / 3'-nucleotidase</fullName>
    </submittedName>
</protein>
<reference evidence="5 6" key="1">
    <citation type="submission" date="2016-10" db="EMBL/GenBank/DDBJ databases">
        <authorList>
            <person name="de Groot N.N."/>
        </authorList>
    </citation>
    <scope>NUCLEOTIDE SEQUENCE [LARGE SCALE GENOMIC DNA]</scope>
    <source>
        <strain evidence="5 6">CGMCC 1.10959</strain>
    </source>
</reference>
<accession>A0A1I7CUU8</accession>
<evidence type="ECO:0000256" key="2">
    <source>
        <dbReference type="RuleBase" id="RU362119"/>
    </source>
</evidence>
<dbReference type="SUPFAM" id="SSF55816">
    <property type="entry name" value="5'-nucleotidase (syn. UDP-sugar hydrolase), C-terminal domain"/>
    <property type="match status" value="1"/>
</dbReference>
<dbReference type="Pfam" id="PF00149">
    <property type="entry name" value="Metallophos"/>
    <property type="match status" value="1"/>
</dbReference>
<keyword evidence="6" id="KW-1185">Reference proteome</keyword>
<dbReference type="Pfam" id="PF02872">
    <property type="entry name" value="5_nucleotid_C"/>
    <property type="match status" value="1"/>
</dbReference>
<dbReference type="PRINTS" id="PR01607">
    <property type="entry name" value="APYRASEFAMLY"/>
</dbReference>
<dbReference type="GO" id="GO:0016787">
    <property type="term" value="F:hydrolase activity"/>
    <property type="evidence" value="ECO:0007669"/>
    <property type="project" value="UniProtKB-KW"/>
</dbReference>
<sequence>MVLLSPPSGRENVTATRRVPVGATARVRLLSTTDLHMNLTSHDYFSDRPDPTVGLTRTATLIHQARAEAERDGALALLFDNGDGLQGTPLSDVAADQPDRPHPLMRAFAHLHYDAVGLGNHDFNFGLKSLDTALQQAPCPVLSSNLRRLAHGKPAGFEPFAILDRLLRSGDEDWPIRIGVLSFLPPQTVKWDAHLLQGHLEADAIVDTARRLLPELRNAGCDLIVALAHTGLSATPDHPDLENAALPLTALEGIDAVICGHTHLRLPGPDHCGLDFVDAATGSVHGKPVVMAGTSGSDLGIIDLDLRADGARCWKVNGFSCALRPIARRTESGQAEATVEEDPALVQLLSEDHAQTRSLMEQPVGHTEHPLHSYFTFFAPDRALALVATAQAAALRPHLAGTGAEGLPLLSAAAPCKFGARSGPRFYTDVPAGRLSLRHIADLHVFPNQLSCVVVNGAQLLDWLEMSAALFQQIVPGGDTQMLLDPALPGHDFDVLYGLRYQIDLSTAARFHPDGSIRTPDSHRIRTATHAGLPIRPEDRFAVALNSYRAGGGGPFAALSDAEVVPVPPIPLREAIRNHVANQMNGDPLCDAAAPWRFVPMPGTTVTALTGPAATAHLHELRDRGVRQAGTTPDGFLRLSVPL</sequence>
<dbReference type="STRING" id="999627.SAMN05216236_12017"/>
<evidence type="ECO:0000313" key="5">
    <source>
        <dbReference type="EMBL" id="SFU03227.1"/>
    </source>
</evidence>
<evidence type="ECO:0000259" key="4">
    <source>
        <dbReference type="Pfam" id="PF02872"/>
    </source>
</evidence>
<feature type="domain" description="Calcineurin-like phosphoesterase" evidence="3">
    <location>
        <begin position="28"/>
        <end position="263"/>
    </location>
</feature>
<dbReference type="Gene3D" id="3.60.21.10">
    <property type="match status" value="1"/>
</dbReference>
<organism evidence="5 6">
    <name type="scientific">Sedimentitalea nanhaiensis</name>
    <dbReference type="NCBI Taxonomy" id="999627"/>
    <lineage>
        <taxon>Bacteria</taxon>
        <taxon>Pseudomonadati</taxon>
        <taxon>Pseudomonadota</taxon>
        <taxon>Alphaproteobacteria</taxon>
        <taxon>Rhodobacterales</taxon>
        <taxon>Paracoccaceae</taxon>
        <taxon>Sedimentitalea</taxon>
    </lineage>
</organism>
<evidence type="ECO:0000256" key="1">
    <source>
        <dbReference type="ARBA" id="ARBA00022729"/>
    </source>
</evidence>
<dbReference type="eggNOG" id="COG0737">
    <property type="taxonomic scope" value="Bacteria"/>
</dbReference>
<dbReference type="SUPFAM" id="SSF56300">
    <property type="entry name" value="Metallo-dependent phosphatases"/>
    <property type="match status" value="1"/>
</dbReference>
<dbReference type="PANTHER" id="PTHR11575">
    <property type="entry name" value="5'-NUCLEOTIDASE-RELATED"/>
    <property type="match status" value="1"/>
</dbReference>
<dbReference type="NCBIfam" id="NF006938">
    <property type="entry name" value="PRK09420.1"/>
    <property type="match status" value="1"/>
</dbReference>
<dbReference type="Proteomes" id="UP000182466">
    <property type="component" value="Unassembled WGS sequence"/>
</dbReference>
<evidence type="ECO:0000313" key="6">
    <source>
        <dbReference type="Proteomes" id="UP000182466"/>
    </source>
</evidence>
<keyword evidence="2" id="KW-0378">Hydrolase</keyword>
<dbReference type="PANTHER" id="PTHR11575:SF6">
    <property type="entry name" value="2',3'-CYCLIC-NUCLEOTIDE 2'-PHOSPHODIESTERASE_3'-NUCLEOTIDASE"/>
    <property type="match status" value="1"/>
</dbReference>
<dbReference type="Gene3D" id="3.90.780.10">
    <property type="entry name" value="5'-Nucleotidase, C-terminal domain"/>
    <property type="match status" value="1"/>
</dbReference>
<dbReference type="GO" id="GO:0030288">
    <property type="term" value="C:outer membrane-bounded periplasmic space"/>
    <property type="evidence" value="ECO:0007669"/>
    <property type="project" value="TreeGrafter"/>
</dbReference>
<dbReference type="InterPro" id="IPR006179">
    <property type="entry name" value="5_nucleotidase/apyrase"/>
</dbReference>
<keyword evidence="1" id="KW-0732">Signal</keyword>
<evidence type="ECO:0000259" key="3">
    <source>
        <dbReference type="Pfam" id="PF00149"/>
    </source>
</evidence>
<dbReference type="InterPro" id="IPR004843">
    <property type="entry name" value="Calcineurin-like_PHP"/>
</dbReference>
<name>A0A1I7CUU8_9RHOB</name>
<dbReference type="GO" id="GO:0000166">
    <property type="term" value="F:nucleotide binding"/>
    <property type="evidence" value="ECO:0007669"/>
    <property type="project" value="UniProtKB-KW"/>
</dbReference>
<dbReference type="InterPro" id="IPR036907">
    <property type="entry name" value="5'-Nucleotdase_C_sf"/>
</dbReference>
<feature type="domain" description="5'-Nucleotidase C-terminal" evidence="4">
    <location>
        <begin position="382"/>
        <end position="560"/>
    </location>
</feature>
<keyword evidence="2" id="KW-0547">Nucleotide-binding</keyword>
<comment type="similarity">
    <text evidence="2">Belongs to the 5'-nucleotidase family.</text>
</comment>
<dbReference type="OrthoDB" id="9803927at2"/>
<dbReference type="InterPro" id="IPR008334">
    <property type="entry name" value="5'-Nucleotdase_C"/>
</dbReference>
<gene>
    <name evidence="5" type="ORF">SAMN05216236_12017</name>
</gene>